<feature type="transmembrane region" description="Helical" evidence="1">
    <location>
        <begin position="49"/>
        <end position="72"/>
    </location>
</feature>
<keyword evidence="3" id="KW-1185">Reference proteome</keyword>
<feature type="transmembrane region" description="Helical" evidence="1">
    <location>
        <begin position="128"/>
        <end position="155"/>
    </location>
</feature>
<feature type="transmembrane region" description="Helical" evidence="1">
    <location>
        <begin position="162"/>
        <end position="182"/>
    </location>
</feature>
<gene>
    <name evidence="2" type="ORF">SAMN02745784_00992</name>
</gene>
<dbReference type="EMBL" id="FQTY01000003">
    <property type="protein sequence ID" value="SHE54042.1"/>
    <property type="molecule type" value="Genomic_DNA"/>
</dbReference>
<accession>A0A1M4UB76</accession>
<dbReference type="RefSeq" id="WP_072973810.1">
    <property type="nucleotide sequence ID" value="NZ_FQTY01000003.1"/>
</dbReference>
<evidence type="ECO:0008006" key="4">
    <source>
        <dbReference type="Google" id="ProtNLM"/>
    </source>
</evidence>
<dbReference type="AlphaFoldDB" id="A0A1M4UB76"/>
<keyword evidence="1" id="KW-0472">Membrane</keyword>
<dbReference type="Proteomes" id="UP000184114">
    <property type="component" value="Unassembled WGS sequence"/>
</dbReference>
<reference evidence="3" key="1">
    <citation type="submission" date="2016-11" db="EMBL/GenBank/DDBJ databases">
        <authorList>
            <person name="Varghese N."/>
            <person name="Submissions S."/>
        </authorList>
    </citation>
    <scope>NUCLEOTIDE SEQUENCE [LARGE SCALE GENOMIC DNA]</scope>
    <source>
        <strain evidence="3">DSM 18095</strain>
    </source>
</reference>
<dbReference type="GeneID" id="90996180"/>
<name>A0A1M4UB76_9FIRM</name>
<dbReference type="STRING" id="1123404.SAMN02745784_00992"/>
<organism evidence="2 3">
    <name type="scientific">Tissierella praeacuta DSM 18095</name>
    <dbReference type="NCBI Taxonomy" id="1123404"/>
    <lineage>
        <taxon>Bacteria</taxon>
        <taxon>Bacillati</taxon>
        <taxon>Bacillota</taxon>
        <taxon>Tissierellia</taxon>
        <taxon>Tissierellales</taxon>
        <taxon>Tissierellaceae</taxon>
        <taxon>Tissierella</taxon>
    </lineage>
</organism>
<keyword evidence="1" id="KW-0812">Transmembrane</keyword>
<keyword evidence="1" id="KW-1133">Transmembrane helix</keyword>
<evidence type="ECO:0000313" key="3">
    <source>
        <dbReference type="Proteomes" id="UP000184114"/>
    </source>
</evidence>
<evidence type="ECO:0000256" key="1">
    <source>
        <dbReference type="SAM" id="Phobius"/>
    </source>
</evidence>
<feature type="transmembrane region" description="Helical" evidence="1">
    <location>
        <begin position="20"/>
        <end position="37"/>
    </location>
</feature>
<feature type="transmembrane region" description="Helical" evidence="1">
    <location>
        <begin position="214"/>
        <end position="237"/>
    </location>
</feature>
<sequence length="252" mass="29066">MGSIILKNVFFYKRNWKELLLNTLRIYLSVIPFYYFALSQSRGAESIRFTLLTLIIAGIISNTVIAANYELYQEIISEKMINFRIANIKITEYIFAQTIFYFFIYLSQYILVLIVMNIYGIIDVKVSIYTIINTVLFMGIIVVISAIISGILAAFTLKTKRFAYSSIMMSVILIFSACYMPYRLMNSGFKGVALLSPFTYIINIFRSAFDVESLIFPIGIIYLILIIQILVLGFILVRILCRYFNELINNTI</sequence>
<proteinExistence type="predicted"/>
<protein>
    <recommendedName>
        <fullName evidence="4">ABC-2 type transport system permease protein</fullName>
    </recommendedName>
</protein>
<evidence type="ECO:0000313" key="2">
    <source>
        <dbReference type="EMBL" id="SHE54042.1"/>
    </source>
</evidence>
<feature type="transmembrane region" description="Helical" evidence="1">
    <location>
        <begin position="93"/>
        <end position="122"/>
    </location>
</feature>